<dbReference type="EMBL" id="JAACXV010000215">
    <property type="protein sequence ID" value="KAF7281889.1"/>
    <property type="molecule type" value="Genomic_DNA"/>
</dbReference>
<feature type="compositionally biased region" description="Basic and acidic residues" evidence="1">
    <location>
        <begin position="37"/>
        <end position="46"/>
    </location>
</feature>
<accession>A0A834IJ75</accession>
<reference evidence="2" key="1">
    <citation type="submission" date="2020-08" db="EMBL/GenBank/DDBJ databases">
        <title>Genome sequencing and assembly of the red palm weevil Rhynchophorus ferrugineus.</title>
        <authorList>
            <person name="Dias G.B."/>
            <person name="Bergman C.M."/>
            <person name="Manee M."/>
        </authorList>
    </citation>
    <scope>NUCLEOTIDE SEQUENCE</scope>
    <source>
        <strain evidence="2">AA-2017</strain>
        <tissue evidence="2">Whole larva</tissue>
    </source>
</reference>
<comment type="caution">
    <text evidence="2">The sequence shown here is derived from an EMBL/GenBank/DDBJ whole genome shotgun (WGS) entry which is preliminary data.</text>
</comment>
<dbReference type="AlphaFoldDB" id="A0A834IJ75"/>
<evidence type="ECO:0000313" key="2">
    <source>
        <dbReference type="EMBL" id="KAF7281889.1"/>
    </source>
</evidence>
<protein>
    <submittedName>
        <fullName evidence="2">Uncharacterized protein</fullName>
    </submittedName>
</protein>
<dbReference type="Proteomes" id="UP000625711">
    <property type="component" value="Unassembled WGS sequence"/>
</dbReference>
<evidence type="ECO:0000313" key="3">
    <source>
        <dbReference type="Proteomes" id="UP000625711"/>
    </source>
</evidence>
<feature type="region of interest" description="Disordered" evidence="1">
    <location>
        <begin position="28"/>
        <end position="69"/>
    </location>
</feature>
<sequence>MNDSFVVRPLAKKGTMRRGHNAVFVASDSDSCPKPVPRRERTDLIRRSWKMPLVSETESSLPSPAPPTGGVLVCEESAIAADQERLRSSTSWAQIRRPRRPLPGRWLVHQEAGR</sequence>
<evidence type="ECO:0000256" key="1">
    <source>
        <dbReference type="SAM" id="MobiDB-lite"/>
    </source>
</evidence>
<keyword evidence="3" id="KW-1185">Reference proteome</keyword>
<name>A0A834IJ75_RHYFE</name>
<gene>
    <name evidence="2" type="ORF">GWI33_004090</name>
</gene>
<proteinExistence type="predicted"/>
<organism evidence="2 3">
    <name type="scientific">Rhynchophorus ferrugineus</name>
    <name type="common">Red palm weevil</name>
    <name type="synonym">Curculio ferrugineus</name>
    <dbReference type="NCBI Taxonomy" id="354439"/>
    <lineage>
        <taxon>Eukaryota</taxon>
        <taxon>Metazoa</taxon>
        <taxon>Ecdysozoa</taxon>
        <taxon>Arthropoda</taxon>
        <taxon>Hexapoda</taxon>
        <taxon>Insecta</taxon>
        <taxon>Pterygota</taxon>
        <taxon>Neoptera</taxon>
        <taxon>Endopterygota</taxon>
        <taxon>Coleoptera</taxon>
        <taxon>Polyphaga</taxon>
        <taxon>Cucujiformia</taxon>
        <taxon>Curculionidae</taxon>
        <taxon>Dryophthorinae</taxon>
        <taxon>Rhynchophorus</taxon>
    </lineage>
</organism>